<comment type="caution">
    <text evidence="3">The sequence shown here is derived from an EMBL/GenBank/DDBJ whole genome shotgun (WGS) entry which is preliminary data.</text>
</comment>
<evidence type="ECO:0000313" key="3">
    <source>
        <dbReference type="EMBL" id="CAL1533727.1"/>
    </source>
</evidence>
<sequence length="1519" mass="165811">MDYSCVCVVSNAMTYFSDSVWKFKNGHHGFLLILLTCRLATTTVQGETTVLDNTVSSALLSNDSSNSTYNVQFSSGLETTPRVDNSTKDSISSQDQRVTSTSTISSPVTSSDDSSAGVQTTALPPADVPPRSSTLQTDSSTWSPGVQLGSEVEQMTSPTIGTASADGPSSVTLDFSATVSLTLDLPTFKLPVAVSKTPSSCNPSHQPVTESIIIEPTPSFIDTDTLSSSLGIEESIIKRIQYSITTASNLQVSSEVHSVGTITQDGFNSPSTSSPHSDGTIHLNSAIPQTDTDSTIQSAPSLKYDMLTDIAPTSPLTLPFSNTNQETWIIVTSQLDLEVTSLQIDSSILVTPVPSTQKTSGNEAVHGRDKKKDWAVPVVVTLAIVVVFLLLIIVMMFLRSRKRQLNNGYLDEDDIHVSSRHQDHRQQHQQQRPHQRKYLTPPRSSVTTFPPYGGDKSNSLPSNASGTRLNPGIGLPKNFSGELNKKSSFDDANLYERIELDRLNGIDTTDGDVRQMQAESRLYDYGYGASNIQNFEKRFHKYIRENSNKNPNLYQAHSSYPVSSAPNGGRTVVREVGVRTSAQHDLSHVEDESRSTSHNSGLKTYPPAKPRRSMQTNSNELKEDEEGDETAYVNKGYVTDNDYENRRDNGEQDQTDNGEDLDSDTNSHVTEEDAETSSDVPNDSSKTSLLGDKRHVISKCVSFDESQLEDNRGKPRALHAASHPVRKVSTVSEPSSEYLMVPEEKRLTGSTSMYDTVDNLSHVDGASAHVSRFFIGSFAEEDRVNLSGPKRNSPTRNADSSHRSRGQDGNFFDNSALVSTRATPSNKEPEQSGQSGQPGQPGTTYSNAKPAFVFPSVSQASKKILEGRKSKKLEPRSSTDGGQRNGAVENTDGRSRHLEGKSSFSITNAKKYSPIVNSIERDHVDLNGSTRPIPKIVLTKDAGELQEDGLATSTATVLNPPRARRIARANNPFLIEVDRSVEPSPTDKVRRSSAPSMASSLDVGVNASARRGMTRSVSGELLGMAARAAAGNSGINPYTIRSWSTEFQNLMTSSSVDDPKSEKRLKQMIDERYNVLFGNKYPDINRMDMRTSPAISPRIVKRRHAAKVKASSLERDGDYTHVMLAHQEEPETDGSTDSPDALVYGYDDIMQVLGETTNKQLTRGKGSHGGTEEHVQQPFDVSKGARPSLQQGTDGCDVEQSTDEYRSLIQGQVSVSGTMSPENETVPNRSAVNFTSLNGGSVRKIPLGKTSWAHVDDETNTSVQRDMKHKVDGSLILNTSSRDTFTYPGSTSGSSSHRKPVIARQENKSMLGVKVSGQSLDSRELGADTSTAKTPMRPTRRTHQIQPSDERRGGHPSKRMDADGVYRGEDPNVMSHDQRRDSGRGTMDNTLTSRHTAVPRYMGARPGPDTETEDKTSARSRLRNYLEKDSNISEGKDSNIPLSVAADRPTPKARQIKLVGARALDESTSSDRFSDKAESQTDLSSSTSSYGDYDDDDSFRQSDGVMEDDYLDSLQSSTV</sequence>
<feature type="compositionally biased region" description="Low complexity" evidence="1">
    <location>
        <begin position="831"/>
        <end position="842"/>
    </location>
</feature>
<feature type="compositionally biased region" description="Polar residues" evidence="1">
    <location>
        <begin position="812"/>
        <end position="826"/>
    </location>
</feature>
<feature type="compositionally biased region" description="Low complexity" evidence="1">
    <location>
        <begin position="1480"/>
        <end position="1491"/>
    </location>
</feature>
<reference evidence="3 4" key="1">
    <citation type="submission" date="2024-04" db="EMBL/GenBank/DDBJ databases">
        <authorList>
            <consortium name="Genoscope - CEA"/>
            <person name="William W."/>
        </authorList>
    </citation>
    <scope>NUCLEOTIDE SEQUENCE [LARGE SCALE GENOMIC DNA]</scope>
</reference>
<keyword evidence="4" id="KW-1185">Reference proteome</keyword>
<dbReference type="EMBL" id="CAXITT010000150">
    <property type="protein sequence ID" value="CAL1533727.1"/>
    <property type="molecule type" value="Genomic_DNA"/>
</dbReference>
<evidence type="ECO:0000256" key="1">
    <source>
        <dbReference type="SAM" id="MobiDB-lite"/>
    </source>
</evidence>
<feature type="compositionally biased region" description="Acidic residues" evidence="1">
    <location>
        <begin position="651"/>
        <end position="663"/>
    </location>
</feature>
<keyword evidence="2" id="KW-1133">Transmembrane helix</keyword>
<evidence type="ECO:0000256" key="2">
    <source>
        <dbReference type="SAM" id="Phobius"/>
    </source>
</evidence>
<dbReference type="Proteomes" id="UP001497497">
    <property type="component" value="Unassembled WGS sequence"/>
</dbReference>
<feature type="compositionally biased region" description="Basic and acidic residues" evidence="1">
    <location>
        <begin position="1348"/>
        <end position="1383"/>
    </location>
</feature>
<feature type="compositionally biased region" description="Basic and acidic residues" evidence="1">
    <location>
        <begin position="891"/>
        <end position="900"/>
    </location>
</feature>
<feature type="region of interest" description="Disordered" evidence="1">
    <location>
        <begin position="1315"/>
        <end position="1519"/>
    </location>
</feature>
<feature type="compositionally biased region" description="Basic and acidic residues" evidence="1">
    <location>
        <begin position="585"/>
        <end position="595"/>
    </location>
</feature>
<feature type="compositionally biased region" description="Polar residues" evidence="1">
    <location>
        <begin position="131"/>
        <end position="144"/>
    </location>
</feature>
<evidence type="ECO:0000313" key="4">
    <source>
        <dbReference type="Proteomes" id="UP001497497"/>
    </source>
</evidence>
<organism evidence="3 4">
    <name type="scientific">Lymnaea stagnalis</name>
    <name type="common">Great pond snail</name>
    <name type="synonym">Helix stagnalis</name>
    <dbReference type="NCBI Taxonomy" id="6523"/>
    <lineage>
        <taxon>Eukaryota</taxon>
        <taxon>Metazoa</taxon>
        <taxon>Spiralia</taxon>
        <taxon>Lophotrochozoa</taxon>
        <taxon>Mollusca</taxon>
        <taxon>Gastropoda</taxon>
        <taxon>Heterobranchia</taxon>
        <taxon>Euthyneura</taxon>
        <taxon>Panpulmonata</taxon>
        <taxon>Hygrophila</taxon>
        <taxon>Lymnaeoidea</taxon>
        <taxon>Lymnaeidae</taxon>
        <taxon>Lymnaea</taxon>
    </lineage>
</organism>
<feature type="region of interest" description="Disordered" evidence="1">
    <location>
        <begin position="865"/>
        <end position="905"/>
    </location>
</feature>
<gene>
    <name evidence="3" type="ORF">GSLYS_00007687001</name>
</gene>
<proteinExistence type="predicted"/>
<feature type="compositionally biased region" description="Basic and acidic residues" evidence="1">
    <location>
        <begin position="865"/>
        <end position="877"/>
    </location>
</feature>
<feature type="region of interest" description="Disordered" evidence="1">
    <location>
        <begin position="418"/>
        <end position="473"/>
    </location>
</feature>
<feature type="region of interest" description="Disordered" evidence="1">
    <location>
        <begin position="550"/>
        <end position="569"/>
    </location>
</feature>
<keyword evidence="2" id="KW-0472">Membrane</keyword>
<feature type="compositionally biased region" description="Polar residues" evidence="1">
    <location>
        <begin position="71"/>
        <end position="97"/>
    </location>
</feature>
<keyword evidence="2" id="KW-0812">Transmembrane</keyword>
<feature type="region of interest" description="Disordered" evidence="1">
    <location>
        <begin position="784"/>
        <end position="849"/>
    </location>
</feature>
<feature type="compositionally biased region" description="Polar residues" evidence="1">
    <location>
        <begin position="456"/>
        <end position="468"/>
    </location>
</feature>
<feature type="compositionally biased region" description="Basic and acidic residues" evidence="1">
    <location>
        <begin position="1424"/>
        <end position="1437"/>
    </location>
</feature>
<protein>
    <submittedName>
        <fullName evidence="3">Uncharacterized protein</fullName>
    </submittedName>
</protein>
<feature type="transmembrane region" description="Helical" evidence="2">
    <location>
        <begin position="374"/>
        <end position="398"/>
    </location>
</feature>
<feature type="region of interest" description="Disordered" evidence="1">
    <location>
        <begin position="582"/>
        <end position="690"/>
    </location>
</feature>
<feature type="compositionally biased region" description="Polar residues" evidence="1">
    <location>
        <begin position="677"/>
        <end position="688"/>
    </location>
</feature>
<name>A0AAV2HJ03_LYMST</name>
<feature type="region of interest" description="Disordered" evidence="1">
    <location>
        <begin position="1160"/>
        <end position="1198"/>
    </location>
</feature>
<feature type="region of interest" description="Disordered" evidence="1">
    <location>
        <begin position="71"/>
        <end position="147"/>
    </location>
</feature>
<accession>A0AAV2HJ03</accession>
<feature type="compositionally biased region" description="Low complexity" evidence="1">
    <location>
        <begin position="98"/>
        <end position="115"/>
    </location>
</feature>
<feature type="compositionally biased region" description="Polar residues" evidence="1">
    <location>
        <begin position="550"/>
        <end position="566"/>
    </location>
</feature>